<keyword evidence="2" id="KW-0812">Transmembrane</keyword>
<name>A0A382FQR2_9ZZZZ</name>
<feature type="transmembrane region" description="Helical" evidence="2">
    <location>
        <begin position="106"/>
        <end position="127"/>
    </location>
</feature>
<sequence length="332" mass="36239">MPQPFYYGGQALIEGVLIRGQHNISMAVRRPDGGIWTGPLPLSSITNGPLRRIPLVRGVIVLAESTLMGIKGLNRSAEIAMADPENEPVPDGELPVVGKAERVTMAFSLGVALLFGVAIFFLMPLLGARSLDRYIDSSIVSNVIEGAIRLALLIGYIWGISHIRDIRRVFAYHGAEHMTIHAYEHGVPLVPNEIEKFSTAHPRCGTAFLLTVVLVSVLVFTMVGRPSVPMAIVSRVVLVPVIAAVSYEFLRFTGTYGERPWARFLTYPGLMLQRMTTRWPDRSQIEIAVAAMNTTLVADGIINVEPKFSKVRKGPLRTESAGDSPRADASAD</sequence>
<evidence type="ECO:0000256" key="2">
    <source>
        <dbReference type="SAM" id="Phobius"/>
    </source>
</evidence>
<protein>
    <recommendedName>
        <fullName evidence="4">DUF1385 domain-containing protein</fullName>
    </recommendedName>
</protein>
<keyword evidence="2" id="KW-1133">Transmembrane helix</keyword>
<feature type="transmembrane region" description="Helical" evidence="2">
    <location>
        <begin position="204"/>
        <end position="224"/>
    </location>
</feature>
<dbReference type="PANTHER" id="PTHR42867">
    <property type="entry name" value="MEMBRANE PROTEIN-RELATED"/>
    <property type="match status" value="1"/>
</dbReference>
<evidence type="ECO:0000313" key="3">
    <source>
        <dbReference type="EMBL" id="SVB64962.1"/>
    </source>
</evidence>
<gene>
    <name evidence="3" type="ORF">METZ01_LOCUS217816</name>
</gene>
<dbReference type="AlphaFoldDB" id="A0A382FQR2"/>
<accession>A0A382FQR2</accession>
<reference evidence="3" key="1">
    <citation type="submission" date="2018-05" db="EMBL/GenBank/DDBJ databases">
        <authorList>
            <person name="Lanie J.A."/>
            <person name="Ng W.-L."/>
            <person name="Kazmierczak K.M."/>
            <person name="Andrzejewski T.M."/>
            <person name="Davidsen T.M."/>
            <person name="Wayne K.J."/>
            <person name="Tettelin H."/>
            <person name="Glass J.I."/>
            <person name="Rusch D."/>
            <person name="Podicherti R."/>
            <person name="Tsui H.-C.T."/>
            <person name="Winkler M.E."/>
        </authorList>
    </citation>
    <scope>NUCLEOTIDE SEQUENCE</scope>
</reference>
<keyword evidence="2" id="KW-0472">Membrane</keyword>
<feature type="transmembrane region" description="Helical" evidence="2">
    <location>
        <begin position="139"/>
        <end position="158"/>
    </location>
</feature>
<organism evidence="3">
    <name type="scientific">marine metagenome</name>
    <dbReference type="NCBI Taxonomy" id="408172"/>
    <lineage>
        <taxon>unclassified sequences</taxon>
        <taxon>metagenomes</taxon>
        <taxon>ecological metagenomes</taxon>
    </lineage>
</organism>
<dbReference type="PANTHER" id="PTHR42867:SF1">
    <property type="entry name" value="MEMBRANE PROTEIN-RELATED"/>
    <property type="match status" value="1"/>
</dbReference>
<dbReference type="EMBL" id="UINC01051152">
    <property type="protein sequence ID" value="SVB64962.1"/>
    <property type="molecule type" value="Genomic_DNA"/>
</dbReference>
<evidence type="ECO:0008006" key="4">
    <source>
        <dbReference type="Google" id="ProtNLM"/>
    </source>
</evidence>
<dbReference type="InterPro" id="IPR010787">
    <property type="entry name" value="DUF1385"/>
</dbReference>
<feature type="region of interest" description="Disordered" evidence="1">
    <location>
        <begin position="311"/>
        <end position="332"/>
    </location>
</feature>
<dbReference type="Pfam" id="PF07136">
    <property type="entry name" value="DUF1385"/>
    <property type="match status" value="1"/>
</dbReference>
<proteinExistence type="predicted"/>
<evidence type="ECO:0000256" key="1">
    <source>
        <dbReference type="SAM" id="MobiDB-lite"/>
    </source>
</evidence>
<feature type="transmembrane region" description="Helical" evidence="2">
    <location>
        <begin position="230"/>
        <end position="250"/>
    </location>
</feature>